<evidence type="ECO:0000313" key="3">
    <source>
        <dbReference type="Proteomes" id="UP000242519"/>
    </source>
</evidence>
<dbReference type="Proteomes" id="UP000242519">
    <property type="component" value="Unassembled WGS sequence"/>
</dbReference>
<sequence>MALESRDFGVVRMHPHTISRVHEHLRIFDTEYPWTWMACICMKKSPRTCRVPGILLPDDDDDADADAVIRTPGSPARRKASQYPHAVVWSTEPGCDRRSLLLLAGTASVGHRRSPSLHDLRKRLQPLPLLDDPSAASTLRPRPLDAARRIPSQRQRSRRLGRALPPTASRSTSDARDSRALLARHQGNQSCLYLACCLQPVITRPSSGDREHLTSVDAFYASMPPMPGLLHTIYAGCRICLIGRRSYRKALVVGDLNSNHGSVQAPSATTPTPTVHLPLHPLPIFPGLPSAPSAAMSTPYSYMSMQQEVNPQLRAGHQDLRGEPCH</sequence>
<gene>
    <name evidence="2" type="ORF">B2J93_6234</name>
</gene>
<comment type="caution">
    <text evidence="2">The sequence shown here is derived from an EMBL/GenBank/DDBJ whole genome shotgun (WGS) entry which is preliminary data.</text>
</comment>
<feature type="region of interest" description="Disordered" evidence="1">
    <location>
        <begin position="128"/>
        <end position="178"/>
    </location>
</feature>
<proteinExistence type="predicted"/>
<evidence type="ECO:0000313" key="2">
    <source>
        <dbReference type="EMBL" id="OWP05910.1"/>
    </source>
</evidence>
<organism evidence="2 3">
    <name type="scientific">Diplocarpon coronariae</name>
    <dbReference type="NCBI Taxonomy" id="2795749"/>
    <lineage>
        <taxon>Eukaryota</taxon>
        <taxon>Fungi</taxon>
        <taxon>Dikarya</taxon>
        <taxon>Ascomycota</taxon>
        <taxon>Pezizomycotina</taxon>
        <taxon>Leotiomycetes</taxon>
        <taxon>Helotiales</taxon>
        <taxon>Drepanopezizaceae</taxon>
        <taxon>Diplocarpon</taxon>
    </lineage>
</organism>
<dbReference type="InParanoid" id="A0A218ZE97"/>
<name>A0A218ZE97_9HELO</name>
<keyword evidence="3" id="KW-1185">Reference proteome</keyword>
<accession>A0A218ZE97</accession>
<evidence type="ECO:0000256" key="1">
    <source>
        <dbReference type="SAM" id="MobiDB-lite"/>
    </source>
</evidence>
<dbReference type="EMBL" id="MZNU01000059">
    <property type="protein sequence ID" value="OWP05910.1"/>
    <property type="molecule type" value="Genomic_DNA"/>
</dbReference>
<protein>
    <submittedName>
        <fullName evidence="2">ABC transporter-like protein</fullName>
    </submittedName>
</protein>
<reference evidence="2 3" key="1">
    <citation type="submission" date="2017-04" db="EMBL/GenBank/DDBJ databases">
        <title>Draft genome sequence of Marssonina coronaria NL1: causal agent of apple blotch.</title>
        <authorList>
            <person name="Cheng Q."/>
        </authorList>
    </citation>
    <scope>NUCLEOTIDE SEQUENCE [LARGE SCALE GENOMIC DNA]</scope>
    <source>
        <strain evidence="2 3">NL1</strain>
    </source>
</reference>
<dbReference type="AlphaFoldDB" id="A0A218ZE97"/>